<sequence>MLPLFYFLSFFSFYFPCFINFYSFYFSRLNRYLFPSTPSHCKLSIPLPSFLYFLCFKGSFVIFSS</sequence>
<keyword evidence="2" id="KW-1185">Reference proteome</keyword>
<protein>
    <submittedName>
        <fullName evidence="1">Uncharacterized protein</fullName>
    </submittedName>
</protein>
<evidence type="ECO:0000313" key="2">
    <source>
        <dbReference type="Proteomes" id="UP001497535"/>
    </source>
</evidence>
<dbReference type="EMBL" id="CAVMJV010000007">
    <property type="protein sequence ID" value="CAK5033665.1"/>
    <property type="molecule type" value="Genomic_DNA"/>
</dbReference>
<accession>A0ACB0Y7H1</accession>
<gene>
    <name evidence="1" type="ORF">MENTE1834_LOCUS8192</name>
</gene>
<dbReference type="Proteomes" id="UP001497535">
    <property type="component" value="Unassembled WGS sequence"/>
</dbReference>
<proteinExistence type="predicted"/>
<name>A0ACB0Y7H1_MELEN</name>
<reference evidence="1" key="1">
    <citation type="submission" date="2023-11" db="EMBL/GenBank/DDBJ databases">
        <authorList>
            <person name="Poullet M."/>
        </authorList>
    </citation>
    <scope>NUCLEOTIDE SEQUENCE</scope>
    <source>
        <strain evidence="1">E1834</strain>
    </source>
</reference>
<comment type="caution">
    <text evidence="1">The sequence shown here is derived from an EMBL/GenBank/DDBJ whole genome shotgun (WGS) entry which is preliminary data.</text>
</comment>
<evidence type="ECO:0000313" key="1">
    <source>
        <dbReference type="EMBL" id="CAK5033665.1"/>
    </source>
</evidence>
<organism evidence="1 2">
    <name type="scientific">Meloidogyne enterolobii</name>
    <name type="common">Root-knot nematode worm</name>
    <name type="synonym">Meloidogyne mayaguensis</name>
    <dbReference type="NCBI Taxonomy" id="390850"/>
    <lineage>
        <taxon>Eukaryota</taxon>
        <taxon>Metazoa</taxon>
        <taxon>Ecdysozoa</taxon>
        <taxon>Nematoda</taxon>
        <taxon>Chromadorea</taxon>
        <taxon>Rhabditida</taxon>
        <taxon>Tylenchina</taxon>
        <taxon>Tylenchomorpha</taxon>
        <taxon>Tylenchoidea</taxon>
        <taxon>Meloidogynidae</taxon>
        <taxon>Meloidogyninae</taxon>
        <taxon>Meloidogyne</taxon>
    </lineage>
</organism>